<keyword evidence="3" id="KW-1185">Reference proteome</keyword>
<gene>
    <name evidence="2" type="ORF">G3O07_15100</name>
</gene>
<feature type="chain" id="PRO_5026073557" evidence="1">
    <location>
        <begin position="25"/>
        <end position="149"/>
    </location>
</feature>
<evidence type="ECO:0000313" key="2">
    <source>
        <dbReference type="EMBL" id="NES10763.1"/>
    </source>
</evidence>
<proteinExistence type="predicted"/>
<reference evidence="2 3" key="1">
    <citation type="submission" date="2020-02" db="EMBL/GenBank/DDBJ databases">
        <title>Broccoli isolated Pseudomonas sp.</title>
        <authorList>
            <person name="Fujikawa T."/>
            <person name="Sawada H."/>
        </authorList>
    </citation>
    <scope>NUCLEOTIDE SEQUENCE [LARGE SCALE GENOMIC DNA]</scope>
    <source>
        <strain evidence="2 3">JCM 32154</strain>
    </source>
</reference>
<protein>
    <submittedName>
        <fullName evidence="2">Uncharacterized protein</fullName>
    </submittedName>
</protein>
<keyword evidence="1" id="KW-0732">Signal</keyword>
<accession>A0A6I5RS80</accession>
<dbReference type="Proteomes" id="UP000471751">
    <property type="component" value="Unassembled WGS sequence"/>
</dbReference>
<evidence type="ECO:0000256" key="1">
    <source>
        <dbReference type="SAM" id="SignalP"/>
    </source>
</evidence>
<dbReference type="AlphaFoldDB" id="A0A6I5RS80"/>
<organism evidence="2 3">
    <name type="scientific">Pseudomonas laurentiana</name>
    <dbReference type="NCBI Taxonomy" id="2364649"/>
    <lineage>
        <taxon>Bacteria</taxon>
        <taxon>Pseudomonadati</taxon>
        <taxon>Pseudomonadota</taxon>
        <taxon>Gammaproteobacteria</taxon>
        <taxon>Pseudomonadales</taxon>
        <taxon>Pseudomonadaceae</taxon>
        <taxon>Pseudomonas</taxon>
    </lineage>
</organism>
<feature type="signal peptide" evidence="1">
    <location>
        <begin position="1"/>
        <end position="24"/>
    </location>
</feature>
<evidence type="ECO:0000313" key="3">
    <source>
        <dbReference type="Proteomes" id="UP000471751"/>
    </source>
</evidence>
<sequence>MTIHKTLLVLCSVVALFAAGSAHAGPKVMVTFKNNATANASYTIETSNEASTNVNASPKPIAIVPAGGASSYTVQSNISPDTNFAAVRYKIGGKTCAFTTTYVNTYNSSGIKVPSWNKTSTPSGGATCTATITSTNFTSHEWSVEFAMK</sequence>
<dbReference type="RefSeq" id="WP_163937383.1">
    <property type="nucleotide sequence ID" value="NZ_BMQU01000024.1"/>
</dbReference>
<dbReference type="EMBL" id="JAAHBT010000159">
    <property type="protein sequence ID" value="NES10763.1"/>
    <property type="molecule type" value="Genomic_DNA"/>
</dbReference>
<name>A0A6I5RS80_9PSED</name>
<comment type="caution">
    <text evidence="2">The sequence shown here is derived from an EMBL/GenBank/DDBJ whole genome shotgun (WGS) entry which is preliminary data.</text>
</comment>